<sequence>MLSMLYELQNNSSCCAALLCTQFCSLSSEVYIQPYCCVCVYLFLVCSSSVCYFNLGQEQFSLLFSLWYQSPKGGRCCVNPLVKKINQCCCKRWSL</sequence>
<dbReference type="Proteomes" id="UP000238479">
    <property type="component" value="Chromosome 5"/>
</dbReference>
<proteinExistence type="predicted"/>
<keyword evidence="2" id="KW-1185">Reference proteome</keyword>
<dbReference type="Gramene" id="PRQ29812">
    <property type="protein sequence ID" value="PRQ29812"/>
    <property type="gene ID" value="RchiOBHm_Chr5g0017891"/>
</dbReference>
<evidence type="ECO:0000313" key="1">
    <source>
        <dbReference type="EMBL" id="PRQ29812.1"/>
    </source>
</evidence>
<reference evidence="1 2" key="1">
    <citation type="journal article" date="2018" name="Nat. Genet.">
        <title>The Rosa genome provides new insights in the design of modern roses.</title>
        <authorList>
            <person name="Bendahmane M."/>
        </authorList>
    </citation>
    <scope>NUCLEOTIDE SEQUENCE [LARGE SCALE GENOMIC DNA]</scope>
    <source>
        <strain evidence="2">cv. Old Blush</strain>
    </source>
</reference>
<gene>
    <name evidence="1" type="ORF">RchiOBHm_Chr5g0017891</name>
</gene>
<name>A0A2P6Q6J9_ROSCH</name>
<dbReference type="AlphaFoldDB" id="A0A2P6Q6J9"/>
<dbReference type="EMBL" id="PDCK01000043">
    <property type="protein sequence ID" value="PRQ29812.1"/>
    <property type="molecule type" value="Genomic_DNA"/>
</dbReference>
<evidence type="ECO:0000313" key="2">
    <source>
        <dbReference type="Proteomes" id="UP000238479"/>
    </source>
</evidence>
<protein>
    <submittedName>
        <fullName evidence="1">Uncharacterized protein</fullName>
    </submittedName>
</protein>
<organism evidence="1 2">
    <name type="scientific">Rosa chinensis</name>
    <name type="common">China rose</name>
    <dbReference type="NCBI Taxonomy" id="74649"/>
    <lineage>
        <taxon>Eukaryota</taxon>
        <taxon>Viridiplantae</taxon>
        <taxon>Streptophyta</taxon>
        <taxon>Embryophyta</taxon>
        <taxon>Tracheophyta</taxon>
        <taxon>Spermatophyta</taxon>
        <taxon>Magnoliopsida</taxon>
        <taxon>eudicotyledons</taxon>
        <taxon>Gunneridae</taxon>
        <taxon>Pentapetalae</taxon>
        <taxon>rosids</taxon>
        <taxon>fabids</taxon>
        <taxon>Rosales</taxon>
        <taxon>Rosaceae</taxon>
        <taxon>Rosoideae</taxon>
        <taxon>Rosoideae incertae sedis</taxon>
        <taxon>Rosa</taxon>
    </lineage>
</organism>
<comment type="caution">
    <text evidence="1">The sequence shown here is derived from an EMBL/GenBank/DDBJ whole genome shotgun (WGS) entry which is preliminary data.</text>
</comment>
<accession>A0A2P6Q6J9</accession>